<name>A0ABU0YRD8_9PROT</name>
<feature type="domain" description="EamA" evidence="2">
    <location>
        <begin position="186"/>
        <end position="316"/>
    </location>
</feature>
<feature type="domain" description="EamA" evidence="2">
    <location>
        <begin position="28"/>
        <end position="160"/>
    </location>
</feature>
<dbReference type="InterPro" id="IPR000620">
    <property type="entry name" value="EamA_dom"/>
</dbReference>
<feature type="transmembrane region" description="Helical" evidence="1">
    <location>
        <begin position="60"/>
        <end position="81"/>
    </location>
</feature>
<feature type="transmembrane region" description="Helical" evidence="1">
    <location>
        <begin position="274"/>
        <end position="293"/>
    </location>
</feature>
<gene>
    <name evidence="3" type="ORF">Q8A70_21525</name>
</gene>
<dbReference type="PANTHER" id="PTHR22911">
    <property type="entry name" value="ACYL-MALONYL CONDENSING ENZYME-RELATED"/>
    <property type="match status" value="1"/>
</dbReference>
<dbReference type="Gene3D" id="1.10.3730.20">
    <property type="match status" value="1"/>
</dbReference>
<dbReference type="InterPro" id="IPR037185">
    <property type="entry name" value="EmrE-like"/>
</dbReference>
<dbReference type="PANTHER" id="PTHR22911:SF103">
    <property type="entry name" value="BLR2811 PROTEIN"/>
    <property type="match status" value="1"/>
</dbReference>
<organism evidence="3 4">
    <name type="scientific">Dongia sedimenti</name>
    <dbReference type="NCBI Taxonomy" id="3064282"/>
    <lineage>
        <taxon>Bacteria</taxon>
        <taxon>Pseudomonadati</taxon>
        <taxon>Pseudomonadota</taxon>
        <taxon>Alphaproteobacteria</taxon>
        <taxon>Rhodospirillales</taxon>
        <taxon>Dongiaceae</taxon>
        <taxon>Dongia</taxon>
    </lineage>
</organism>
<evidence type="ECO:0000313" key="3">
    <source>
        <dbReference type="EMBL" id="MDQ7250285.1"/>
    </source>
</evidence>
<evidence type="ECO:0000256" key="1">
    <source>
        <dbReference type="SAM" id="Phobius"/>
    </source>
</evidence>
<keyword evidence="1" id="KW-0812">Transmembrane</keyword>
<feature type="transmembrane region" description="Helical" evidence="1">
    <location>
        <begin position="116"/>
        <end position="134"/>
    </location>
</feature>
<feature type="transmembrane region" description="Helical" evidence="1">
    <location>
        <begin position="299"/>
        <end position="316"/>
    </location>
</feature>
<dbReference type="EMBL" id="JAUYVI010000006">
    <property type="protein sequence ID" value="MDQ7250285.1"/>
    <property type="molecule type" value="Genomic_DNA"/>
</dbReference>
<comment type="caution">
    <text evidence="3">The sequence shown here is derived from an EMBL/GenBank/DDBJ whole genome shotgun (WGS) entry which is preliminary data.</text>
</comment>
<feature type="transmembrane region" description="Helical" evidence="1">
    <location>
        <begin position="245"/>
        <end position="262"/>
    </location>
</feature>
<sequence>MTQQSTVDVGTPEPGPARAALRNQPGRAVAYMLAQAFLLTSMDGLVKWLASDYTVGQIAFLRYSLGLCLMIGFAAGSGHGLGSLKTRRLGGHLIRSACNLLTMLCFYLALKLVPLPTAVCIGLASPIFVTIISIPMLKEHVGIRRWSAVIVGFVGVILIAQPSTKGLNPEGILQLLTDPSSAPPELGSILALISAALWAATQVSSRQLSTSEPSHTILFYYSLVVVVVLGAAMPFYWITPNLHDAALFILVGLMGTAGQFCLNQAFRYGQASLVAPLDYTGLIWATAIGWIFWNDLLTLPMMIGAAIVVASCLYILKRGEKKKAA</sequence>
<reference evidence="4" key="1">
    <citation type="submission" date="2023-08" db="EMBL/GenBank/DDBJ databases">
        <title>Rhodospirillaceae gen. nov., a novel taxon isolated from the Yangtze River Yuezi River estuary sludge.</title>
        <authorList>
            <person name="Ruan L."/>
        </authorList>
    </citation>
    <scope>NUCLEOTIDE SEQUENCE [LARGE SCALE GENOMIC DNA]</scope>
    <source>
        <strain evidence="4">R-7</strain>
    </source>
</reference>
<evidence type="ECO:0000259" key="2">
    <source>
        <dbReference type="Pfam" id="PF00892"/>
    </source>
</evidence>
<keyword evidence="4" id="KW-1185">Reference proteome</keyword>
<dbReference type="Pfam" id="PF00892">
    <property type="entry name" value="EamA"/>
    <property type="match status" value="2"/>
</dbReference>
<evidence type="ECO:0000313" key="4">
    <source>
        <dbReference type="Proteomes" id="UP001230156"/>
    </source>
</evidence>
<proteinExistence type="predicted"/>
<accession>A0ABU0YRD8</accession>
<keyword evidence="1" id="KW-0472">Membrane</keyword>
<feature type="transmembrane region" description="Helical" evidence="1">
    <location>
        <begin position="184"/>
        <end position="205"/>
    </location>
</feature>
<dbReference type="RefSeq" id="WP_379959340.1">
    <property type="nucleotide sequence ID" value="NZ_JAUYVI010000006.1"/>
</dbReference>
<keyword evidence="1" id="KW-1133">Transmembrane helix</keyword>
<dbReference type="Proteomes" id="UP001230156">
    <property type="component" value="Unassembled WGS sequence"/>
</dbReference>
<feature type="transmembrane region" description="Helical" evidence="1">
    <location>
        <begin position="217"/>
        <end position="239"/>
    </location>
</feature>
<dbReference type="SUPFAM" id="SSF103481">
    <property type="entry name" value="Multidrug resistance efflux transporter EmrE"/>
    <property type="match status" value="2"/>
</dbReference>
<protein>
    <submittedName>
        <fullName evidence="3">DMT family transporter</fullName>
    </submittedName>
</protein>
<feature type="transmembrane region" description="Helical" evidence="1">
    <location>
        <begin position="146"/>
        <end position="164"/>
    </location>
</feature>